<evidence type="ECO:0000313" key="2">
    <source>
        <dbReference type="EMBL" id="MBB3769627.1"/>
    </source>
</evidence>
<dbReference type="EMBL" id="JACICD010000001">
    <property type="protein sequence ID" value="MBB3769627.1"/>
    <property type="molecule type" value="Genomic_DNA"/>
</dbReference>
<comment type="caution">
    <text evidence="2">The sequence shown here is derived from an EMBL/GenBank/DDBJ whole genome shotgun (WGS) entry which is preliminary data.</text>
</comment>
<evidence type="ECO:0000256" key="1">
    <source>
        <dbReference type="SAM" id="SignalP"/>
    </source>
</evidence>
<feature type="signal peptide" evidence="1">
    <location>
        <begin position="1"/>
        <end position="22"/>
    </location>
</feature>
<keyword evidence="1" id="KW-0732">Signal</keyword>
<sequence>MSFALKPVLLLTVAAMATPVGAAWASDTHHDGIWTVTTSAEDGACNTNYDFKMRVKNGEVTYAGFWPVKATGGINRAGLIRMNLAHSGQSVKATGLVRGDTASGDWTSPKPACSGSWVAKRA</sequence>
<protein>
    <submittedName>
        <fullName evidence="2">Uncharacterized protein</fullName>
    </submittedName>
</protein>
<dbReference type="RefSeq" id="WP_183187834.1">
    <property type="nucleotide sequence ID" value="NZ_JACICD010000001.1"/>
</dbReference>
<organism evidence="2 3">
    <name type="scientific">Ancylobacter tetraedralis</name>
    <dbReference type="NCBI Taxonomy" id="217068"/>
    <lineage>
        <taxon>Bacteria</taxon>
        <taxon>Pseudomonadati</taxon>
        <taxon>Pseudomonadota</taxon>
        <taxon>Alphaproteobacteria</taxon>
        <taxon>Hyphomicrobiales</taxon>
        <taxon>Xanthobacteraceae</taxon>
        <taxon>Ancylobacter</taxon>
    </lineage>
</organism>
<keyword evidence="3" id="KW-1185">Reference proteome</keyword>
<reference evidence="2 3" key="1">
    <citation type="submission" date="2020-08" db="EMBL/GenBank/DDBJ databases">
        <title>Genomic Encyclopedia of Type Strains, Phase IV (KMG-IV): sequencing the most valuable type-strain genomes for metagenomic binning, comparative biology and taxonomic classification.</title>
        <authorList>
            <person name="Goeker M."/>
        </authorList>
    </citation>
    <scope>NUCLEOTIDE SEQUENCE [LARGE SCALE GENOMIC DNA]</scope>
    <source>
        <strain evidence="2 3">DSM 5895</strain>
    </source>
</reference>
<name>A0A839Z8C1_9HYPH</name>
<evidence type="ECO:0000313" key="3">
    <source>
        <dbReference type="Proteomes" id="UP000533469"/>
    </source>
</evidence>
<gene>
    <name evidence="2" type="ORF">FHS55_000213</name>
</gene>
<dbReference type="Proteomes" id="UP000533469">
    <property type="component" value="Unassembled WGS sequence"/>
</dbReference>
<dbReference type="AlphaFoldDB" id="A0A839Z8C1"/>
<feature type="chain" id="PRO_5032270158" evidence="1">
    <location>
        <begin position="23"/>
        <end position="122"/>
    </location>
</feature>
<accession>A0A839Z8C1</accession>
<proteinExistence type="predicted"/>